<dbReference type="Pfam" id="PF24675">
    <property type="entry name" value="NpmA"/>
    <property type="match status" value="1"/>
</dbReference>
<evidence type="ECO:0000313" key="1">
    <source>
        <dbReference type="EMBL" id="BDY32791.1"/>
    </source>
</evidence>
<dbReference type="Gene3D" id="3.40.50.150">
    <property type="entry name" value="Vaccinia Virus protein VP39"/>
    <property type="match status" value="1"/>
</dbReference>
<dbReference type="GO" id="GO:0032259">
    <property type="term" value="P:methylation"/>
    <property type="evidence" value="ECO:0007669"/>
    <property type="project" value="UniProtKB-KW"/>
</dbReference>
<protein>
    <submittedName>
        <fullName evidence="1">16S rRNA (Adenine(1408)-N(1))-methyltransferase</fullName>
        <ecNumber evidence="1">2.1.1.180</ecNumber>
    </submittedName>
</protein>
<dbReference type="RefSeq" id="WP_083612848.1">
    <property type="nucleotide sequence ID" value="NZ_AP027452.1"/>
</dbReference>
<name>A0AAI8U1H6_MYCME</name>
<keyword evidence="1" id="KW-0489">Methyltransferase</keyword>
<dbReference type="SUPFAM" id="SSF53335">
    <property type="entry name" value="S-adenosyl-L-methionine-dependent methyltransferases"/>
    <property type="match status" value="1"/>
</dbReference>
<sequence>MLAAAAADSKCLVVGVDANAAGMVEASRRAARPGARGLPNAVFVAAAVERLPVELTAVADDVTVNFPWGSLLRGLLAPEPTVLGAVAGTMKPGAQLRVVFSVTDHDGIAGVPTVDDAAGVDHLAMPYAAAGLQIDAVRPAGEADVEASSWGKRLRAGSQRSTWLLRAQRT</sequence>
<gene>
    <name evidence="1" type="primary">npmA</name>
    <name evidence="1" type="ORF">hbim_06761</name>
</gene>
<dbReference type="EC" id="2.1.1.180" evidence="1"/>
<dbReference type="InterPro" id="IPR029063">
    <property type="entry name" value="SAM-dependent_MTases_sf"/>
</dbReference>
<dbReference type="AlphaFoldDB" id="A0AAI8U1H6"/>
<reference evidence="1" key="1">
    <citation type="submission" date="2023-03" db="EMBL/GenBank/DDBJ databases">
        <title>Draft genome sequence of a Mycolicibacterium mageritense strain H4_3_1 isolated from a hybrid biological-inorganic system reactor.</title>
        <authorList>
            <person name="Feng X."/>
            <person name="Kazama D."/>
            <person name="Sato K."/>
            <person name="Kobayashi H."/>
        </authorList>
    </citation>
    <scope>NUCLEOTIDE SEQUENCE</scope>
    <source>
        <strain evidence="1">H4_3_1</strain>
    </source>
</reference>
<accession>A0AAI8U1H6</accession>
<dbReference type="GO" id="GO:0008168">
    <property type="term" value="F:methyltransferase activity"/>
    <property type="evidence" value="ECO:0007669"/>
    <property type="project" value="UniProtKB-KW"/>
</dbReference>
<evidence type="ECO:0000313" key="2">
    <source>
        <dbReference type="Proteomes" id="UP001241092"/>
    </source>
</evidence>
<keyword evidence="1" id="KW-0808">Transferase</keyword>
<dbReference type="EMBL" id="AP027452">
    <property type="protein sequence ID" value="BDY32791.1"/>
    <property type="molecule type" value="Genomic_DNA"/>
</dbReference>
<organism evidence="1 2">
    <name type="scientific">Mycolicibacterium mageritense</name>
    <name type="common">Mycobacterium mageritense</name>
    <dbReference type="NCBI Taxonomy" id="53462"/>
    <lineage>
        <taxon>Bacteria</taxon>
        <taxon>Bacillati</taxon>
        <taxon>Actinomycetota</taxon>
        <taxon>Actinomycetes</taxon>
        <taxon>Mycobacteriales</taxon>
        <taxon>Mycobacteriaceae</taxon>
        <taxon>Mycolicibacterium</taxon>
    </lineage>
</organism>
<dbReference type="Proteomes" id="UP001241092">
    <property type="component" value="Chromosome"/>
</dbReference>
<dbReference type="InterPro" id="IPR056262">
    <property type="entry name" value="NpmA"/>
</dbReference>
<proteinExistence type="predicted"/>